<dbReference type="Proteomes" id="UP000002969">
    <property type="component" value="Unassembled WGS sequence"/>
</dbReference>
<dbReference type="EMBL" id="ACKQ02000007">
    <property type="protein sequence ID" value="EFK33720.1"/>
    <property type="molecule type" value="Genomic_DNA"/>
</dbReference>
<gene>
    <name evidence="1" type="ORF">HMPREF0204_12789</name>
</gene>
<organism evidence="1 2">
    <name type="scientific">Chryseobacterium gleum ATCC 35910</name>
    <dbReference type="NCBI Taxonomy" id="525257"/>
    <lineage>
        <taxon>Bacteria</taxon>
        <taxon>Pseudomonadati</taxon>
        <taxon>Bacteroidota</taxon>
        <taxon>Flavobacteriia</taxon>
        <taxon>Flavobacteriales</taxon>
        <taxon>Weeksellaceae</taxon>
        <taxon>Chryseobacterium group</taxon>
        <taxon>Chryseobacterium</taxon>
    </lineage>
</organism>
<proteinExistence type="predicted"/>
<evidence type="ECO:0000313" key="1">
    <source>
        <dbReference type="EMBL" id="EFK33720.1"/>
    </source>
</evidence>
<keyword evidence="2" id="KW-1185">Reference proteome</keyword>
<comment type="caution">
    <text evidence="1">The sequence shown here is derived from an EMBL/GenBank/DDBJ whole genome shotgun (WGS) entry which is preliminary data.</text>
</comment>
<reference evidence="1" key="1">
    <citation type="submission" date="2010-06" db="EMBL/GenBank/DDBJ databases">
        <authorList>
            <person name="Muzny D."/>
            <person name="Qin X."/>
            <person name="Buhay C."/>
            <person name="Dugan-Rocha S."/>
            <person name="Ding Y."/>
            <person name="Chen G."/>
            <person name="Hawes A."/>
            <person name="Holder M."/>
            <person name="Jhangiani S."/>
            <person name="Johnson A."/>
            <person name="Khan Z."/>
            <person name="Li Z."/>
            <person name="Liu W."/>
            <person name="Liu X."/>
            <person name="Perez L."/>
            <person name="Shen H."/>
            <person name="Wang Q."/>
            <person name="Watt J."/>
            <person name="Xi L."/>
            <person name="Xin Y."/>
            <person name="Zhou J."/>
            <person name="Deng J."/>
            <person name="Jiang H."/>
            <person name="Liu Y."/>
            <person name="Qu J."/>
            <person name="Song X.-Z."/>
            <person name="Zhang L."/>
            <person name="Villasana D."/>
            <person name="Johnson A."/>
            <person name="Liu J."/>
            <person name="Liyanage D."/>
            <person name="Lorensuhewa L."/>
            <person name="Robinson T."/>
            <person name="Song A."/>
            <person name="Song B.-B."/>
            <person name="Dinh H."/>
            <person name="Thornton R."/>
            <person name="Coyle M."/>
            <person name="Francisco L."/>
            <person name="Jackson L."/>
            <person name="Javaid M."/>
            <person name="Korchina V."/>
            <person name="Kovar C."/>
            <person name="Mata R."/>
            <person name="Mathew T."/>
            <person name="Ngo R."/>
            <person name="Nguyen L."/>
            <person name="Nguyen N."/>
            <person name="Okwuonu G."/>
            <person name="Ongeri F."/>
            <person name="Pham C."/>
            <person name="Simmons D."/>
            <person name="Wilczek-Boney K."/>
            <person name="Hale W."/>
            <person name="Jakkamsetti A."/>
            <person name="Pham P."/>
            <person name="Ruth R."/>
            <person name="San Lucas F."/>
            <person name="Warren J."/>
            <person name="Zhang J."/>
            <person name="Zhao Z."/>
            <person name="Zhou C."/>
            <person name="Zhu D."/>
            <person name="Lee S."/>
            <person name="Bess C."/>
            <person name="Blankenburg K."/>
            <person name="Forbes L."/>
            <person name="Fu Q."/>
            <person name="Gubbala S."/>
            <person name="Hirani K."/>
            <person name="Jayaseelan J.C."/>
            <person name="Lara F."/>
            <person name="Munidasa M."/>
            <person name="Palculict T."/>
            <person name="Patil S."/>
            <person name="Pu L.-L."/>
            <person name="Saada N."/>
            <person name="Tang L."/>
            <person name="Weissenberger G."/>
            <person name="Zhu Y."/>
            <person name="Hemphill L."/>
            <person name="Shang Y."/>
            <person name="Youmans B."/>
            <person name="Ayvaz T."/>
            <person name="Ross M."/>
            <person name="Santibanez J."/>
            <person name="Aqrawi P."/>
            <person name="Gross S."/>
            <person name="Joshi V."/>
            <person name="Fowler G."/>
            <person name="Nazareth L."/>
            <person name="Reid J."/>
            <person name="Worley K."/>
            <person name="Petrosino J."/>
            <person name="Highlander S."/>
            <person name="Gibbs R."/>
        </authorList>
    </citation>
    <scope>NUCLEOTIDE SEQUENCE [LARGE SCALE GENOMIC DNA]</scope>
    <source>
        <strain evidence="1">ATCC 35910</strain>
    </source>
</reference>
<name>A0ABN0AKZ3_CHRGE</name>
<accession>A0ABN0AKZ3</accession>
<protein>
    <submittedName>
        <fullName evidence="1">Uncharacterized protein</fullName>
    </submittedName>
</protein>
<sequence length="39" mass="4577">MKKIRLIPLNLYGIMVGGKISFKNFQYNGFKEKTLTQKK</sequence>
<evidence type="ECO:0000313" key="2">
    <source>
        <dbReference type="Proteomes" id="UP000002969"/>
    </source>
</evidence>